<reference evidence="3" key="1">
    <citation type="journal article" date="2013" name="Genome Announc.">
        <title>Draft Genome Sequence of Streptomyces bottropensis ATCC 25435, a Bottromycin-Producing Actinomycete.</title>
        <authorList>
            <person name="Zhang H."/>
            <person name="Zhou W."/>
            <person name="Zhuang Y."/>
            <person name="Liang X."/>
            <person name="Liu T."/>
        </authorList>
    </citation>
    <scope>NUCLEOTIDE SEQUENCE [LARGE SCALE GENOMIC DNA]</scope>
    <source>
        <strain evidence="3">ATCC 25435</strain>
    </source>
</reference>
<proteinExistence type="predicted"/>
<dbReference type="EMBL" id="KB405056">
    <property type="protein sequence ID" value="EMF57654.1"/>
    <property type="molecule type" value="Genomic_DNA"/>
</dbReference>
<dbReference type="AlphaFoldDB" id="M3FZF1"/>
<evidence type="ECO:0000256" key="1">
    <source>
        <dbReference type="SAM" id="MobiDB-lite"/>
    </source>
</evidence>
<protein>
    <submittedName>
        <fullName evidence="2">Uncharacterized protein</fullName>
    </submittedName>
</protein>
<name>M3FZF1_9ACTN</name>
<feature type="region of interest" description="Disordered" evidence="1">
    <location>
        <begin position="1"/>
        <end position="65"/>
    </location>
</feature>
<sequence>METTGETAQEGVPVAGTRAGRSGPDGIPGPNGRSRCRGSRGGRTPVSGDFLARRASPCGRRRSDP</sequence>
<gene>
    <name evidence="2" type="ORF">SBD_0327</name>
</gene>
<accession>M3FZF1</accession>
<evidence type="ECO:0000313" key="3">
    <source>
        <dbReference type="Proteomes" id="UP000030760"/>
    </source>
</evidence>
<organism evidence="2 3">
    <name type="scientific">Streptomyces bottropensis ATCC 25435</name>
    <dbReference type="NCBI Taxonomy" id="1054862"/>
    <lineage>
        <taxon>Bacteria</taxon>
        <taxon>Bacillati</taxon>
        <taxon>Actinomycetota</taxon>
        <taxon>Actinomycetes</taxon>
        <taxon>Kitasatosporales</taxon>
        <taxon>Streptomycetaceae</taxon>
        <taxon>Streptomyces</taxon>
    </lineage>
</organism>
<evidence type="ECO:0000313" key="2">
    <source>
        <dbReference type="EMBL" id="EMF57654.1"/>
    </source>
</evidence>
<dbReference type="Proteomes" id="UP000030760">
    <property type="component" value="Unassembled WGS sequence"/>
</dbReference>